<dbReference type="STRING" id="207559.Dde_0761"/>
<name>Q314T4_OLEA2</name>
<reference evidence="1 2" key="1">
    <citation type="journal article" date="2011" name="J. Bacteriol.">
        <title>Complete genome sequence and updated annotation of Desulfovibrio alaskensis G20.</title>
        <authorList>
            <person name="Hauser L.J."/>
            <person name="Land M.L."/>
            <person name="Brown S.D."/>
            <person name="Larimer F."/>
            <person name="Keller K.L."/>
            <person name="Rapp-Giles B.J."/>
            <person name="Price M.N."/>
            <person name="Lin M."/>
            <person name="Bruce D.C."/>
            <person name="Detter J.C."/>
            <person name="Tapia R."/>
            <person name="Han C.S."/>
            <person name="Goodwin L.A."/>
            <person name="Cheng J.F."/>
            <person name="Pitluck S."/>
            <person name="Copeland A."/>
            <person name="Lucas S."/>
            <person name="Nolan M."/>
            <person name="Lapidus A.L."/>
            <person name="Palumbo A.V."/>
            <person name="Wall J.D."/>
        </authorList>
    </citation>
    <scope>NUCLEOTIDE SEQUENCE [LARGE SCALE GENOMIC DNA]</scope>
    <source>
        <strain evidence="2">ATCC BAA 1058 / DSM 17464 / G20</strain>
    </source>
</reference>
<organism evidence="1 2">
    <name type="scientific">Oleidesulfovibrio alaskensis (strain ATCC BAA-1058 / DSM 17464 / G20)</name>
    <name type="common">Desulfovibrio alaskensis</name>
    <dbReference type="NCBI Taxonomy" id="207559"/>
    <lineage>
        <taxon>Bacteria</taxon>
        <taxon>Pseudomonadati</taxon>
        <taxon>Thermodesulfobacteriota</taxon>
        <taxon>Desulfovibrionia</taxon>
        <taxon>Desulfovibrionales</taxon>
        <taxon>Desulfovibrionaceae</taxon>
        <taxon>Oleidesulfovibrio</taxon>
    </lineage>
</organism>
<dbReference type="KEGG" id="dde:Dde_0761"/>
<evidence type="ECO:0000313" key="1">
    <source>
        <dbReference type="EMBL" id="ABB37562.1"/>
    </source>
</evidence>
<dbReference type="AlphaFoldDB" id="Q314T4"/>
<dbReference type="EMBL" id="CP000112">
    <property type="protein sequence ID" value="ABB37562.1"/>
    <property type="molecule type" value="Genomic_DNA"/>
</dbReference>
<dbReference type="HOGENOM" id="CLU_2422090_0_0_7"/>
<accession>Q314T4</accession>
<dbReference type="RefSeq" id="WP_011366834.1">
    <property type="nucleotide sequence ID" value="NC_007519.1"/>
</dbReference>
<evidence type="ECO:0000313" key="2">
    <source>
        <dbReference type="Proteomes" id="UP000002710"/>
    </source>
</evidence>
<sequence>MQQKNIDQIVERISQDFRSISTSMERLERNDEGDFIVPDTVLSCMVGVLQNVVAGLQKAQSEYAIRQYQNSLLADMGGNPLGISPYSDKDQ</sequence>
<dbReference type="Proteomes" id="UP000002710">
    <property type="component" value="Chromosome"/>
</dbReference>
<gene>
    <name evidence="1" type="ordered locus">Dde_0761</name>
</gene>
<keyword evidence="2" id="KW-1185">Reference proteome</keyword>
<proteinExistence type="predicted"/>
<protein>
    <submittedName>
        <fullName evidence="1">Uncharacterized protein</fullName>
    </submittedName>
</protein>